<dbReference type="NCBIfam" id="TIGR02937">
    <property type="entry name" value="sigma70-ECF"/>
    <property type="match status" value="1"/>
</dbReference>
<protein>
    <submittedName>
        <fullName evidence="6">DNA directed RNA polymerase subunit</fullName>
    </submittedName>
</protein>
<name>A0A8S5UJI7_9CAUD</name>
<feature type="domain" description="RNA polymerase sigma-70" evidence="5">
    <location>
        <begin position="69"/>
        <end position="82"/>
    </location>
</feature>
<dbReference type="PANTHER" id="PTHR30385">
    <property type="entry name" value="SIGMA FACTOR F FLAGELLAR"/>
    <property type="match status" value="1"/>
</dbReference>
<dbReference type="GO" id="GO:0003677">
    <property type="term" value="F:DNA binding"/>
    <property type="evidence" value="ECO:0007669"/>
    <property type="project" value="UniProtKB-KW"/>
</dbReference>
<evidence type="ECO:0000313" key="6">
    <source>
        <dbReference type="EMBL" id="DAF94562.1"/>
    </source>
</evidence>
<evidence type="ECO:0000256" key="3">
    <source>
        <dbReference type="ARBA" id="ARBA00023125"/>
    </source>
</evidence>
<dbReference type="PROSITE" id="PS00715">
    <property type="entry name" value="SIGMA70_1"/>
    <property type="match status" value="1"/>
</dbReference>
<dbReference type="InterPro" id="IPR013324">
    <property type="entry name" value="RNA_pol_sigma_r3/r4-like"/>
</dbReference>
<dbReference type="Pfam" id="PF04545">
    <property type="entry name" value="Sigma70_r4"/>
    <property type="match status" value="1"/>
</dbReference>
<dbReference type="InterPro" id="IPR007630">
    <property type="entry name" value="RNA_pol_sigma70_r4"/>
</dbReference>
<dbReference type="Gene3D" id="1.20.140.160">
    <property type="match status" value="1"/>
</dbReference>
<keyword evidence="3" id="KW-0238">DNA-binding</keyword>
<accession>A0A8S5UJI7</accession>
<evidence type="ECO:0000256" key="4">
    <source>
        <dbReference type="ARBA" id="ARBA00023163"/>
    </source>
</evidence>
<dbReference type="InterPro" id="IPR013325">
    <property type="entry name" value="RNA_pol_sigma_r2"/>
</dbReference>
<dbReference type="InterPro" id="IPR007627">
    <property type="entry name" value="RNA_pol_sigma70_r2"/>
</dbReference>
<dbReference type="Pfam" id="PF04542">
    <property type="entry name" value="Sigma70_r2"/>
    <property type="match status" value="1"/>
</dbReference>
<evidence type="ECO:0000256" key="1">
    <source>
        <dbReference type="ARBA" id="ARBA00023015"/>
    </source>
</evidence>
<dbReference type="Gene3D" id="1.10.1740.10">
    <property type="match status" value="1"/>
</dbReference>
<dbReference type="GO" id="GO:0006352">
    <property type="term" value="P:DNA-templated transcription initiation"/>
    <property type="evidence" value="ECO:0007669"/>
    <property type="project" value="InterPro"/>
</dbReference>
<proteinExistence type="predicted"/>
<keyword evidence="4" id="KW-0804">Transcription</keyword>
<dbReference type="GO" id="GO:0016987">
    <property type="term" value="F:sigma factor activity"/>
    <property type="evidence" value="ECO:0007669"/>
    <property type="project" value="UniProtKB-KW"/>
</dbReference>
<keyword evidence="1" id="KW-0805">Transcription regulation</keyword>
<dbReference type="CDD" id="cd06171">
    <property type="entry name" value="Sigma70_r4"/>
    <property type="match status" value="1"/>
</dbReference>
<evidence type="ECO:0000259" key="5">
    <source>
        <dbReference type="PROSITE" id="PS00715"/>
    </source>
</evidence>
<dbReference type="InterPro" id="IPR000943">
    <property type="entry name" value="RNA_pol_sigma70"/>
</dbReference>
<dbReference type="EMBL" id="BK016094">
    <property type="protein sequence ID" value="DAF94562.1"/>
    <property type="molecule type" value="Genomic_DNA"/>
</dbReference>
<organism evidence="6">
    <name type="scientific">Siphoviridae sp. ct3gT1</name>
    <dbReference type="NCBI Taxonomy" id="2825323"/>
    <lineage>
        <taxon>Viruses</taxon>
        <taxon>Duplodnaviria</taxon>
        <taxon>Heunggongvirae</taxon>
        <taxon>Uroviricota</taxon>
        <taxon>Caudoviricetes</taxon>
    </lineage>
</organism>
<dbReference type="SUPFAM" id="SSF88946">
    <property type="entry name" value="Sigma2 domain of RNA polymerase sigma factors"/>
    <property type="match status" value="1"/>
</dbReference>
<sequence length="248" mass="29790">MESKQNTKLEQAKEVVRLVMDEDYSIEEALKKVKKQNQIDITEHLRLANYIVTQLYRYDFLKERYEFEDLLQLGYLGLVRAAKTFNEDKKIKFSTWAYPKIKYEILQYANRDRNFNSKQGEPHKYKIYSLNYEFDVNDGKPEKFEDILMTDNSFEDDEINKIFVQDLLNRLDKKELEIVRLYYFEDMNQREIAEIYNTSQFQISRTLRMAINKFKKATKNPDQSILSSNHKTMRKNSTSLYHSLEGCQ</sequence>
<evidence type="ECO:0000256" key="2">
    <source>
        <dbReference type="ARBA" id="ARBA00023082"/>
    </source>
</evidence>
<dbReference type="SUPFAM" id="SSF88659">
    <property type="entry name" value="Sigma3 and sigma4 domains of RNA polymerase sigma factors"/>
    <property type="match status" value="1"/>
</dbReference>
<dbReference type="InterPro" id="IPR014284">
    <property type="entry name" value="RNA_pol_sigma-70_dom"/>
</dbReference>
<reference evidence="6" key="1">
    <citation type="journal article" date="2021" name="Proc. Natl. Acad. Sci. U.S.A.">
        <title>A Catalog of Tens of Thousands of Viruses from Human Metagenomes Reveals Hidden Associations with Chronic Diseases.</title>
        <authorList>
            <person name="Tisza M.J."/>
            <person name="Buck C.B."/>
        </authorList>
    </citation>
    <scope>NUCLEOTIDE SEQUENCE</scope>
    <source>
        <strain evidence="6">Ct3gT1</strain>
    </source>
</reference>
<keyword evidence="2" id="KW-0731">Sigma factor</keyword>